<proteinExistence type="predicted"/>
<gene>
    <name evidence="1" type="ORF">PoB_002364300</name>
</gene>
<organism evidence="1 2">
    <name type="scientific">Plakobranchus ocellatus</name>
    <dbReference type="NCBI Taxonomy" id="259542"/>
    <lineage>
        <taxon>Eukaryota</taxon>
        <taxon>Metazoa</taxon>
        <taxon>Spiralia</taxon>
        <taxon>Lophotrochozoa</taxon>
        <taxon>Mollusca</taxon>
        <taxon>Gastropoda</taxon>
        <taxon>Heterobranchia</taxon>
        <taxon>Euthyneura</taxon>
        <taxon>Panpulmonata</taxon>
        <taxon>Sacoglossa</taxon>
        <taxon>Placobranchoidea</taxon>
        <taxon>Plakobranchidae</taxon>
        <taxon>Plakobranchus</taxon>
    </lineage>
</organism>
<protein>
    <submittedName>
        <fullName evidence="1">Uncharacterized protein</fullName>
    </submittedName>
</protein>
<dbReference type="Proteomes" id="UP000735302">
    <property type="component" value="Unassembled WGS sequence"/>
</dbReference>
<keyword evidence="2" id="KW-1185">Reference proteome</keyword>
<evidence type="ECO:0000313" key="2">
    <source>
        <dbReference type="Proteomes" id="UP000735302"/>
    </source>
</evidence>
<reference evidence="1 2" key="1">
    <citation type="journal article" date="2021" name="Elife">
        <title>Chloroplast acquisition without the gene transfer in kleptoplastic sea slugs, Plakobranchus ocellatus.</title>
        <authorList>
            <person name="Maeda T."/>
            <person name="Takahashi S."/>
            <person name="Yoshida T."/>
            <person name="Shimamura S."/>
            <person name="Takaki Y."/>
            <person name="Nagai Y."/>
            <person name="Toyoda A."/>
            <person name="Suzuki Y."/>
            <person name="Arimoto A."/>
            <person name="Ishii H."/>
            <person name="Satoh N."/>
            <person name="Nishiyama T."/>
            <person name="Hasebe M."/>
            <person name="Maruyama T."/>
            <person name="Minagawa J."/>
            <person name="Obokata J."/>
            <person name="Shigenobu S."/>
        </authorList>
    </citation>
    <scope>NUCLEOTIDE SEQUENCE [LARGE SCALE GENOMIC DNA]</scope>
</reference>
<dbReference type="AlphaFoldDB" id="A0AAV3ZRG5"/>
<sequence>MLLHNGGGYPQQMYGSNCSSSIQPAMTPNQGQYGCILPSPVVPCQDYFDLIRSPCGPCMPGQHAALYNPGFELAPSSPPGFGCPCPPPVPPQQTFLHQILTGQGYKNDFLGFGSNNNNNNSNIYSSGFVDTSNYFTSAPSCAQSSCCFGNAVLPSGFSSIQD</sequence>
<evidence type="ECO:0000313" key="1">
    <source>
        <dbReference type="EMBL" id="GFN97137.1"/>
    </source>
</evidence>
<name>A0AAV3ZRG5_9GAST</name>
<comment type="caution">
    <text evidence="1">The sequence shown here is derived from an EMBL/GenBank/DDBJ whole genome shotgun (WGS) entry which is preliminary data.</text>
</comment>
<accession>A0AAV3ZRG5</accession>
<dbReference type="EMBL" id="BLXT01002730">
    <property type="protein sequence ID" value="GFN97137.1"/>
    <property type="molecule type" value="Genomic_DNA"/>
</dbReference>